<gene>
    <name evidence="2" type="ORF">F8144_23665</name>
</gene>
<feature type="compositionally biased region" description="Low complexity" evidence="1">
    <location>
        <begin position="104"/>
        <end position="127"/>
    </location>
</feature>
<evidence type="ECO:0000313" key="2">
    <source>
        <dbReference type="EMBL" id="KAB1986115.1"/>
    </source>
</evidence>
<dbReference type="RefSeq" id="WP_151471378.1">
    <property type="nucleotide sequence ID" value="NZ_WBKG01000021.1"/>
</dbReference>
<feature type="compositionally biased region" description="Basic and acidic residues" evidence="1">
    <location>
        <begin position="59"/>
        <end position="71"/>
    </location>
</feature>
<organism evidence="2 3">
    <name type="scientific">Streptomyces triticiradicis</name>
    <dbReference type="NCBI Taxonomy" id="2651189"/>
    <lineage>
        <taxon>Bacteria</taxon>
        <taxon>Bacillati</taxon>
        <taxon>Actinomycetota</taxon>
        <taxon>Actinomycetes</taxon>
        <taxon>Kitasatosporales</taxon>
        <taxon>Streptomycetaceae</taxon>
        <taxon>Streptomyces</taxon>
    </lineage>
</organism>
<dbReference type="AlphaFoldDB" id="A0A7J5DBX0"/>
<feature type="region of interest" description="Disordered" evidence="1">
    <location>
        <begin position="39"/>
        <end position="131"/>
    </location>
</feature>
<evidence type="ECO:0000313" key="3">
    <source>
        <dbReference type="Proteomes" id="UP000442990"/>
    </source>
</evidence>
<proteinExistence type="predicted"/>
<keyword evidence="3" id="KW-1185">Reference proteome</keyword>
<feature type="compositionally biased region" description="Low complexity" evidence="1">
    <location>
        <begin position="84"/>
        <end position="95"/>
    </location>
</feature>
<dbReference type="Pfam" id="PF01391">
    <property type="entry name" value="Collagen"/>
    <property type="match status" value="1"/>
</dbReference>
<dbReference type="Proteomes" id="UP000442990">
    <property type="component" value="Unassembled WGS sequence"/>
</dbReference>
<name>A0A7J5DBX0_9ACTN</name>
<reference evidence="2 3" key="1">
    <citation type="submission" date="2019-09" db="EMBL/GenBank/DDBJ databases">
        <title>Isolation and identification of active actinomycetes.</title>
        <authorList>
            <person name="Yu Z."/>
            <person name="Han C."/>
            <person name="Yu B."/>
        </authorList>
    </citation>
    <scope>NUCLEOTIDE SEQUENCE [LARGE SCALE GENOMIC DNA]</scope>
    <source>
        <strain evidence="2 3">NEAU-H2</strain>
    </source>
</reference>
<comment type="caution">
    <text evidence="2">The sequence shown here is derived from an EMBL/GenBank/DDBJ whole genome shotgun (WGS) entry which is preliminary data.</text>
</comment>
<dbReference type="EMBL" id="WBKG01000021">
    <property type="protein sequence ID" value="KAB1986115.1"/>
    <property type="molecule type" value="Genomic_DNA"/>
</dbReference>
<evidence type="ECO:0008006" key="4">
    <source>
        <dbReference type="Google" id="ProtNLM"/>
    </source>
</evidence>
<sequence>MNPESRTACLPGPPARGRFKRAGVVTSLALVMASGVVGPATPADLAASDRTTAAPDGGDGCRPRRVEDRVPASEPTDGVRWCRGPRGPRGATGPAGPQGPPGPTGATGTTGAVGPRGETGPTGPTGPCAGIDAAQESADFEIRLALTGGRTYAGIRDQRTGEQQTLLWTDLSARPDYPAGGAAGLPCDVAVNAHNRSTTVKRIKFDVITTTGQVWEAACVAFTTTHPATLNCADRTGRPKPWILVARQPTPGAVNGGT</sequence>
<accession>A0A7J5DBX0</accession>
<protein>
    <recommendedName>
        <fullName evidence="4">Collagen-like protein</fullName>
    </recommendedName>
</protein>
<dbReference type="InterPro" id="IPR008160">
    <property type="entry name" value="Collagen"/>
</dbReference>
<evidence type="ECO:0000256" key="1">
    <source>
        <dbReference type="SAM" id="MobiDB-lite"/>
    </source>
</evidence>